<keyword evidence="2" id="KW-1185">Reference proteome</keyword>
<dbReference type="Proteomes" id="UP001374584">
    <property type="component" value="Unassembled WGS sequence"/>
</dbReference>
<evidence type="ECO:0000313" key="1">
    <source>
        <dbReference type="EMBL" id="KAK7378492.1"/>
    </source>
</evidence>
<comment type="caution">
    <text evidence="1">The sequence shown here is derived from an EMBL/GenBank/DDBJ whole genome shotgun (WGS) entry which is preliminary data.</text>
</comment>
<accession>A0AAN9NT95</accession>
<organism evidence="1 2">
    <name type="scientific">Phaseolus coccineus</name>
    <name type="common">Scarlet runner bean</name>
    <name type="synonym">Phaseolus multiflorus</name>
    <dbReference type="NCBI Taxonomy" id="3886"/>
    <lineage>
        <taxon>Eukaryota</taxon>
        <taxon>Viridiplantae</taxon>
        <taxon>Streptophyta</taxon>
        <taxon>Embryophyta</taxon>
        <taxon>Tracheophyta</taxon>
        <taxon>Spermatophyta</taxon>
        <taxon>Magnoliopsida</taxon>
        <taxon>eudicotyledons</taxon>
        <taxon>Gunneridae</taxon>
        <taxon>Pentapetalae</taxon>
        <taxon>rosids</taxon>
        <taxon>fabids</taxon>
        <taxon>Fabales</taxon>
        <taxon>Fabaceae</taxon>
        <taxon>Papilionoideae</taxon>
        <taxon>50 kb inversion clade</taxon>
        <taxon>NPAAA clade</taxon>
        <taxon>indigoferoid/millettioid clade</taxon>
        <taxon>Phaseoleae</taxon>
        <taxon>Phaseolus</taxon>
    </lineage>
</organism>
<sequence>MRFRSLYLSVSENSCLLAYASTFSPKRTPLTVTVPSTVEKKEKNSAMAVTVSVPSHSSTLCFSFSINERQFLFLFFLSVDNNLCNDSRVLSRLIDVG</sequence>
<proteinExistence type="predicted"/>
<evidence type="ECO:0000313" key="2">
    <source>
        <dbReference type="Proteomes" id="UP001374584"/>
    </source>
</evidence>
<name>A0AAN9NT95_PHACN</name>
<gene>
    <name evidence="1" type="ORF">VNO80_03934</name>
</gene>
<reference evidence="1 2" key="1">
    <citation type="submission" date="2024-01" db="EMBL/GenBank/DDBJ databases">
        <title>The genomes of 5 underutilized Papilionoideae crops provide insights into root nodulation and disease resistanc.</title>
        <authorList>
            <person name="Jiang F."/>
        </authorList>
    </citation>
    <scope>NUCLEOTIDE SEQUENCE [LARGE SCALE GENOMIC DNA]</scope>
    <source>
        <strain evidence="1">JINMINGXINNONG_FW02</strain>
        <tissue evidence="1">Leaves</tissue>
    </source>
</reference>
<dbReference type="EMBL" id="JAYMYR010000002">
    <property type="protein sequence ID" value="KAK7378492.1"/>
    <property type="molecule type" value="Genomic_DNA"/>
</dbReference>
<dbReference type="AlphaFoldDB" id="A0AAN9NT95"/>
<protein>
    <submittedName>
        <fullName evidence="1">Uncharacterized protein</fullName>
    </submittedName>
</protein>